<dbReference type="SUPFAM" id="SSF82549">
    <property type="entry name" value="DAK1/DegV-like"/>
    <property type="match status" value="1"/>
</dbReference>
<dbReference type="Gene3D" id="3.30.1180.10">
    <property type="match status" value="1"/>
</dbReference>
<dbReference type="eggNOG" id="COG1307">
    <property type="taxonomic scope" value="Bacteria"/>
</dbReference>
<organism evidence="1 2">
    <name type="scientific">Gracilibacillus boraciitolerans JCM 21714</name>
    <dbReference type="NCBI Taxonomy" id="1298598"/>
    <lineage>
        <taxon>Bacteria</taxon>
        <taxon>Bacillati</taxon>
        <taxon>Bacillota</taxon>
        <taxon>Bacilli</taxon>
        <taxon>Bacillales</taxon>
        <taxon>Bacillaceae</taxon>
        <taxon>Gracilibacillus</taxon>
    </lineage>
</organism>
<reference evidence="1 2" key="1">
    <citation type="journal article" date="2014" name="Genome Announc.">
        <title>Draft Genome Sequence of the Boron-Tolerant and Moderately Halotolerant Bacterium Gracilibacillus boraciitolerans JCM 21714T.</title>
        <authorList>
            <person name="Ahmed I."/>
            <person name="Oshima K."/>
            <person name="Suda W."/>
            <person name="Kitamura K."/>
            <person name="Iida T."/>
            <person name="Ohmori Y."/>
            <person name="Fujiwara T."/>
            <person name="Hattori M."/>
            <person name="Ohkuma M."/>
        </authorList>
    </citation>
    <scope>NUCLEOTIDE SEQUENCE [LARGE SCALE GENOMIC DNA]</scope>
    <source>
        <strain evidence="1 2">JCM 21714</strain>
    </source>
</reference>
<protein>
    <recommendedName>
        <fullName evidence="3">DegV family protein</fullName>
    </recommendedName>
</protein>
<accession>W4VKI1</accession>
<dbReference type="AlphaFoldDB" id="W4VKI1"/>
<sequence length="77" mass="8741">MRMVTEKLMHDYFDQYNLDRGQLYLIYSIGLDEKIKEMATKIAKEKGFTKIKWIQAGAMISTHAGPGGFGVAGLERE</sequence>
<dbReference type="InterPro" id="IPR043168">
    <property type="entry name" value="DegV_C"/>
</dbReference>
<dbReference type="EMBL" id="BAVS01000011">
    <property type="protein sequence ID" value="GAE93279.1"/>
    <property type="molecule type" value="Genomic_DNA"/>
</dbReference>
<evidence type="ECO:0000313" key="2">
    <source>
        <dbReference type="Proteomes" id="UP000019102"/>
    </source>
</evidence>
<keyword evidence="2" id="KW-1185">Reference proteome</keyword>
<evidence type="ECO:0008006" key="3">
    <source>
        <dbReference type="Google" id="ProtNLM"/>
    </source>
</evidence>
<comment type="caution">
    <text evidence="1">The sequence shown here is derived from an EMBL/GenBank/DDBJ whole genome shotgun (WGS) entry which is preliminary data.</text>
</comment>
<gene>
    <name evidence="1" type="ORF">JCM21714_2348</name>
</gene>
<evidence type="ECO:0000313" key="1">
    <source>
        <dbReference type="EMBL" id="GAE93279.1"/>
    </source>
</evidence>
<dbReference type="STRING" id="1298598.JCM21714_2348"/>
<name>W4VKI1_9BACI</name>
<proteinExistence type="predicted"/>
<dbReference type="Proteomes" id="UP000019102">
    <property type="component" value="Unassembled WGS sequence"/>
</dbReference>